<evidence type="ECO:0000256" key="2">
    <source>
        <dbReference type="SAM" id="Phobius"/>
    </source>
</evidence>
<dbReference type="EMBL" id="JBDXMX010000001">
    <property type="protein sequence ID" value="MEO9246661.1"/>
    <property type="molecule type" value="Genomic_DNA"/>
</dbReference>
<comment type="caution">
    <text evidence="3">The sequence shown here is derived from an EMBL/GenBank/DDBJ whole genome shotgun (WGS) entry which is preliminary data.</text>
</comment>
<name>A0ABV0IER1_9MICC</name>
<organism evidence="3 4">
    <name type="scientific">Citricoccus nitrophenolicus</name>
    <dbReference type="NCBI Taxonomy" id="863575"/>
    <lineage>
        <taxon>Bacteria</taxon>
        <taxon>Bacillati</taxon>
        <taxon>Actinomycetota</taxon>
        <taxon>Actinomycetes</taxon>
        <taxon>Micrococcales</taxon>
        <taxon>Micrococcaceae</taxon>
        <taxon>Citricoccus</taxon>
    </lineage>
</organism>
<dbReference type="RefSeq" id="WP_347918863.1">
    <property type="nucleotide sequence ID" value="NZ_JBDXMX010000001.1"/>
</dbReference>
<sequence length="141" mass="14883">MPESTGSALSAVLMFLLELGLLGAAGFWALTVFSSPWAAVVAVVVVAAVWGLVLSPKAPARPGWPWHAVAGHALFVLGAVVLFVVGQPMLGGIYLALIVLSLVLTVLYRDRLEQESRTAREERRAARGGAVRPTGRRAAGR</sequence>
<keyword evidence="2" id="KW-0812">Transmembrane</keyword>
<feature type="transmembrane region" description="Helical" evidence="2">
    <location>
        <begin position="66"/>
        <end position="85"/>
    </location>
</feature>
<feature type="transmembrane region" description="Helical" evidence="2">
    <location>
        <begin position="91"/>
        <end position="108"/>
    </location>
</feature>
<feature type="region of interest" description="Disordered" evidence="1">
    <location>
        <begin position="119"/>
        <end position="141"/>
    </location>
</feature>
<gene>
    <name evidence="3" type="ORF">ABDK96_03095</name>
</gene>
<keyword evidence="2" id="KW-0472">Membrane</keyword>
<protein>
    <submittedName>
        <fullName evidence="3">DUF2568 domain-containing protein</fullName>
    </submittedName>
</protein>
<evidence type="ECO:0000313" key="4">
    <source>
        <dbReference type="Proteomes" id="UP001484097"/>
    </source>
</evidence>
<evidence type="ECO:0000313" key="3">
    <source>
        <dbReference type="EMBL" id="MEO9246661.1"/>
    </source>
</evidence>
<accession>A0ABV0IER1</accession>
<feature type="transmembrane region" description="Helical" evidence="2">
    <location>
        <begin position="12"/>
        <end position="30"/>
    </location>
</feature>
<dbReference type="Proteomes" id="UP001484097">
    <property type="component" value="Unassembled WGS sequence"/>
</dbReference>
<evidence type="ECO:0000256" key="1">
    <source>
        <dbReference type="SAM" id="MobiDB-lite"/>
    </source>
</evidence>
<feature type="transmembrane region" description="Helical" evidence="2">
    <location>
        <begin position="36"/>
        <end position="54"/>
    </location>
</feature>
<proteinExistence type="predicted"/>
<keyword evidence="2" id="KW-1133">Transmembrane helix</keyword>
<reference evidence="3 4" key="1">
    <citation type="submission" date="2024-05" db="EMBL/GenBank/DDBJ databases">
        <authorList>
            <person name="Yi C."/>
        </authorList>
    </citation>
    <scope>NUCLEOTIDE SEQUENCE [LARGE SCALE GENOMIC DNA]</scope>
    <source>
        <strain evidence="3 4">XS13</strain>
    </source>
</reference>
<dbReference type="InterPro" id="IPR021214">
    <property type="entry name" value="DUF2568"/>
</dbReference>
<keyword evidence="4" id="KW-1185">Reference proteome</keyword>
<dbReference type="Pfam" id="PF10823">
    <property type="entry name" value="DUF2568"/>
    <property type="match status" value="1"/>
</dbReference>